<evidence type="ECO:0000256" key="3">
    <source>
        <dbReference type="ARBA" id="ARBA00020007"/>
    </source>
</evidence>
<dbReference type="HAMAP" id="MF_00518">
    <property type="entry name" value="Deacylase_Dtd"/>
    <property type="match status" value="1"/>
</dbReference>
<evidence type="ECO:0000256" key="2">
    <source>
        <dbReference type="ARBA" id="ARBA00013056"/>
    </source>
</evidence>
<dbReference type="InterPro" id="IPR003732">
    <property type="entry name" value="Daa-tRNA_deacyls_DTD"/>
</dbReference>
<evidence type="ECO:0000256" key="5">
    <source>
        <dbReference type="ARBA" id="ARBA00048018"/>
    </source>
</evidence>
<proteinExistence type="inferred from homology"/>
<dbReference type="EMBL" id="JAPWDQ010000015">
    <property type="protein sequence ID" value="KAJ5469645.1"/>
    <property type="molecule type" value="Genomic_DNA"/>
</dbReference>
<comment type="caution">
    <text evidence="8">The sequence shown here is derived from an EMBL/GenBank/DDBJ whole genome shotgun (WGS) entry which is preliminary data.</text>
</comment>
<dbReference type="Pfam" id="PF02580">
    <property type="entry name" value="Tyr_Deacylase"/>
    <property type="match status" value="1"/>
</dbReference>
<dbReference type="InterPro" id="IPR023509">
    <property type="entry name" value="DTD-like_sf"/>
</dbReference>
<evidence type="ECO:0000256" key="4">
    <source>
        <dbReference type="ARBA" id="ARBA00047676"/>
    </source>
</evidence>
<reference evidence="8" key="2">
    <citation type="journal article" date="2023" name="IMA Fungus">
        <title>Comparative genomic study of the Penicillium genus elucidates a diverse pangenome and 15 lateral gene transfer events.</title>
        <authorList>
            <person name="Petersen C."/>
            <person name="Sorensen T."/>
            <person name="Nielsen M.R."/>
            <person name="Sondergaard T.E."/>
            <person name="Sorensen J.L."/>
            <person name="Fitzpatrick D.A."/>
            <person name="Frisvad J.C."/>
            <person name="Nielsen K.L."/>
        </authorList>
    </citation>
    <scope>NUCLEOTIDE SEQUENCE</scope>
    <source>
        <strain evidence="8">IBT 30728</strain>
    </source>
</reference>
<dbReference type="AlphaFoldDB" id="A0A9W9WLG4"/>
<name>A0A9W9WLG4_9EURO</name>
<feature type="region of interest" description="Disordered" evidence="7">
    <location>
        <begin position="197"/>
        <end position="244"/>
    </location>
</feature>
<keyword evidence="9" id="KW-1185">Reference proteome</keyword>
<comment type="subcellular location">
    <subcellularLocation>
        <location evidence="6">Cytoplasm</location>
    </subcellularLocation>
</comment>
<sequence>MARLLQFGLLVVLPSGKPLEAQMRKAVESSTFAKRDVFAKIFLVVIQRVKSASVTVDSELISSIGKGLLVFAGVGKDDTEKEAETLVNKVLKAKFWPDENGAQWKKNVQDIEGEVLCVSQFTLFGKMKKGNKPDFHEAADATTARKLYDYFYNKMKVTYVPDRVKNGVFQAMMDVELKNDGPVGVNYRSEDAAVTIEIDTNLPKKEPKEPKQDQNGKKGKSKDGDDDAETGRTFEFTIPPELLA</sequence>
<feature type="compositionally biased region" description="Basic and acidic residues" evidence="7">
    <location>
        <begin position="202"/>
        <end position="216"/>
    </location>
</feature>
<comment type="catalytic activity">
    <reaction evidence="4">
        <text>glycyl-tRNA(Ala) + H2O = tRNA(Ala) + glycine + H(+)</text>
        <dbReference type="Rhea" id="RHEA:53744"/>
        <dbReference type="Rhea" id="RHEA-COMP:9657"/>
        <dbReference type="Rhea" id="RHEA-COMP:13640"/>
        <dbReference type="ChEBI" id="CHEBI:15377"/>
        <dbReference type="ChEBI" id="CHEBI:15378"/>
        <dbReference type="ChEBI" id="CHEBI:57305"/>
        <dbReference type="ChEBI" id="CHEBI:78442"/>
        <dbReference type="ChEBI" id="CHEBI:78522"/>
        <dbReference type="EC" id="3.1.1.96"/>
    </reaction>
</comment>
<accession>A0A9W9WLG4</accession>
<dbReference type="Proteomes" id="UP001148312">
    <property type="component" value="Unassembled WGS sequence"/>
</dbReference>
<dbReference type="FunFam" id="3.50.80.10:FF:000001">
    <property type="entry name" value="D-aminoacyl-tRNA deacylase"/>
    <property type="match status" value="1"/>
</dbReference>
<dbReference type="SUPFAM" id="SSF69500">
    <property type="entry name" value="DTD-like"/>
    <property type="match status" value="1"/>
</dbReference>
<keyword evidence="6" id="KW-0378">Hydrolase</keyword>
<evidence type="ECO:0000256" key="7">
    <source>
        <dbReference type="SAM" id="MobiDB-lite"/>
    </source>
</evidence>
<dbReference type="RefSeq" id="XP_056786235.1">
    <property type="nucleotide sequence ID" value="XM_056938858.1"/>
</dbReference>
<comment type="similarity">
    <text evidence="1 6">Belongs to the DTD family.</text>
</comment>
<dbReference type="PANTHER" id="PTHR10472">
    <property type="entry name" value="D-TYROSYL-TRNA TYR DEACYLASE"/>
    <property type="match status" value="1"/>
</dbReference>
<dbReference type="Gene3D" id="3.50.80.10">
    <property type="entry name" value="D-tyrosyl-tRNA(Tyr) deacylase"/>
    <property type="match status" value="1"/>
</dbReference>
<organism evidence="8 9">
    <name type="scientific">Penicillium diatomitis</name>
    <dbReference type="NCBI Taxonomy" id="2819901"/>
    <lineage>
        <taxon>Eukaryota</taxon>
        <taxon>Fungi</taxon>
        <taxon>Dikarya</taxon>
        <taxon>Ascomycota</taxon>
        <taxon>Pezizomycotina</taxon>
        <taxon>Eurotiomycetes</taxon>
        <taxon>Eurotiomycetidae</taxon>
        <taxon>Eurotiales</taxon>
        <taxon>Aspergillaceae</taxon>
        <taxon>Penicillium</taxon>
    </lineage>
</organism>
<dbReference type="GO" id="GO:0005737">
    <property type="term" value="C:cytoplasm"/>
    <property type="evidence" value="ECO:0007669"/>
    <property type="project" value="UniProtKB-SubCell"/>
</dbReference>
<dbReference type="GeneID" id="81629108"/>
<keyword evidence="6" id="KW-0820">tRNA-binding</keyword>
<dbReference type="GO" id="GO:0000049">
    <property type="term" value="F:tRNA binding"/>
    <property type="evidence" value="ECO:0007669"/>
    <property type="project" value="UniProtKB-KW"/>
</dbReference>
<dbReference type="NCBIfam" id="TIGR00256">
    <property type="entry name" value="D-aminoacyl-tRNA deacylase"/>
    <property type="match status" value="1"/>
</dbReference>
<protein>
    <recommendedName>
        <fullName evidence="3 6">D-aminoacyl-tRNA deacylase</fullName>
        <ecNumber evidence="2 6">3.1.1.96</ecNumber>
    </recommendedName>
</protein>
<evidence type="ECO:0000256" key="1">
    <source>
        <dbReference type="ARBA" id="ARBA00009673"/>
    </source>
</evidence>
<dbReference type="EC" id="3.1.1.96" evidence="2 6"/>
<evidence type="ECO:0000256" key="6">
    <source>
        <dbReference type="RuleBase" id="RU003470"/>
    </source>
</evidence>
<keyword evidence="6" id="KW-0694">RNA-binding</keyword>
<gene>
    <name evidence="8" type="ORF">N7539_009263</name>
</gene>
<evidence type="ECO:0000313" key="9">
    <source>
        <dbReference type="Proteomes" id="UP001148312"/>
    </source>
</evidence>
<comment type="catalytic activity">
    <reaction evidence="5">
        <text>a D-aminoacyl-tRNA + H2O = a tRNA + a D-alpha-amino acid + H(+)</text>
        <dbReference type="Rhea" id="RHEA:13953"/>
        <dbReference type="Rhea" id="RHEA-COMP:10123"/>
        <dbReference type="Rhea" id="RHEA-COMP:10124"/>
        <dbReference type="ChEBI" id="CHEBI:15377"/>
        <dbReference type="ChEBI" id="CHEBI:15378"/>
        <dbReference type="ChEBI" id="CHEBI:59871"/>
        <dbReference type="ChEBI" id="CHEBI:78442"/>
        <dbReference type="ChEBI" id="CHEBI:79333"/>
        <dbReference type="EC" id="3.1.1.96"/>
    </reaction>
</comment>
<dbReference type="GO" id="GO:0051500">
    <property type="term" value="F:D-tyrosyl-tRNA(Tyr) deacylase activity"/>
    <property type="evidence" value="ECO:0007669"/>
    <property type="project" value="TreeGrafter"/>
</dbReference>
<evidence type="ECO:0000313" key="8">
    <source>
        <dbReference type="EMBL" id="KAJ5469645.1"/>
    </source>
</evidence>
<dbReference type="PANTHER" id="PTHR10472:SF5">
    <property type="entry name" value="D-AMINOACYL-TRNA DEACYLASE 1"/>
    <property type="match status" value="1"/>
</dbReference>
<keyword evidence="6" id="KW-0963">Cytoplasm</keyword>
<reference evidence="8" key="1">
    <citation type="submission" date="2022-12" db="EMBL/GenBank/DDBJ databases">
        <authorList>
            <person name="Petersen C."/>
        </authorList>
    </citation>
    <scope>NUCLEOTIDE SEQUENCE</scope>
    <source>
        <strain evidence="8">IBT 30728</strain>
    </source>
</reference>